<dbReference type="AlphaFoldDB" id="A0A7C5VF38"/>
<evidence type="ECO:0000259" key="1">
    <source>
        <dbReference type="Pfam" id="PF20586"/>
    </source>
</evidence>
<dbReference type="Pfam" id="PF20586">
    <property type="entry name" value="DUF6788"/>
    <property type="match status" value="1"/>
</dbReference>
<evidence type="ECO:0000313" key="2">
    <source>
        <dbReference type="EMBL" id="HHM67567.1"/>
    </source>
</evidence>
<reference evidence="2" key="1">
    <citation type="journal article" date="2020" name="mSystems">
        <title>Genome- and Community-Level Interaction Insights into Carbon Utilization and Element Cycling Functions of Hydrothermarchaeota in Hydrothermal Sediment.</title>
        <authorList>
            <person name="Zhou Z."/>
            <person name="Liu Y."/>
            <person name="Xu W."/>
            <person name="Pan J."/>
            <person name="Luo Z.H."/>
            <person name="Li M."/>
        </authorList>
    </citation>
    <scope>NUCLEOTIDE SEQUENCE [LARGE SCALE GENOMIC DNA]</scope>
    <source>
        <strain evidence="2">SpSt-1071</strain>
    </source>
</reference>
<sequence>MRERERLEALEREILRLEEELKRLVPGLRLKHVYCGKEGCWCARARKAGLEGHGPYYYRYVWDGQKERVGRDGEVKKGKQTERYVGKSVEAWPSTWRAFRALGKRLAELTEEKERLLTQEVGSD</sequence>
<proteinExistence type="predicted"/>
<protein>
    <recommendedName>
        <fullName evidence="1">DUF6788 domain-containing protein</fullName>
    </recommendedName>
</protein>
<organism evidence="2">
    <name type="scientific">Thermus caliditerrae</name>
    <dbReference type="NCBI Taxonomy" id="1330700"/>
    <lineage>
        <taxon>Bacteria</taxon>
        <taxon>Thermotogati</taxon>
        <taxon>Deinococcota</taxon>
        <taxon>Deinococci</taxon>
        <taxon>Thermales</taxon>
        <taxon>Thermaceae</taxon>
        <taxon>Thermus</taxon>
    </lineage>
</organism>
<comment type="caution">
    <text evidence="2">The sequence shown here is derived from an EMBL/GenBank/DDBJ whole genome shotgun (WGS) entry which is preliminary data.</text>
</comment>
<dbReference type="InterPro" id="IPR046738">
    <property type="entry name" value="DUF6788"/>
</dbReference>
<accession>A0A7C5VF38</accession>
<name>A0A7C5VF38_9DEIN</name>
<gene>
    <name evidence="2" type="ORF">ENM28_02400</name>
</gene>
<feature type="domain" description="DUF6788" evidence="1">
    <location>
        <begin position="8"/>
        <end position="66"/>
    </location>
</feature>
<dbReference type="EMBL" id="DRXE01000085">
    <property type="protein sequence ID" value="HHM67567.1"/>
    <property type="molecule type" value="Genomic_DNA"/>
</dbReference>